<dbReference type="SUPFAM" id="SSF55424">
    <property type="entry name" value="FAD/NAD-linked reductases, dimerisation (C-terminal) domain"/>
    <property type="match status" value="1"/>
</dbReference>
<dbReference type="Gene3D" id="3.30.70.100">
    <property type="match status" value="1"/>
</dbReference>
<evidence type="ECO:0000256" key="15">
    <source>
        <dbReference type="ARBA" id="ARBA00048984"/>
    </source>
</evidence>
<feature type="binding site" evidence="17">
    <location>
        <position position="129"/>
    </location>
    <ligand>
        <name>FAD</name>
        <dbReference type="ChEBI" id="CHEBI:57692"/>
    </ligand>
</feature>
<keyword evidence="22" id="KW-1185">Reference proteome</keyword>
<evidence type="ECO:0000256" key="14">
    <source>
        <dbReference type="ARBA" id="ARBA00031725"/>
    </source>
</evidence>
<evidence type="ECO:0000256" key="11">
    <source>
        <dbReference type="ARBA" id="ARBA00023002"/>
    </source>
</evidence>
<dbReference type="EC" id="1.16.1.1" evidence="3 16"/>
<evidence type="ECO:0000256" key="6">
    <source>
        <dbReference type="ARBA" id="ARBA00022630"/>
    </source>
</evidence>
<dbReference type="InterPro" id="IPR006121">
    <property type="entry name" value="HMA_dom"/>
</dbReference>
<dbReference type="InterPro" id="IPR016156">
    <property type="entry name" value="FAD/NAD-linked_Rdtase_dimer_sf"/>
</dbReference>
<dbReference type="CDD" id="cd00371">
    <property type="entry name" value="HMA"/>
    <property type="match status" value="1"/>
</dbReference>
<evidence type="ECO:0000256" key="10">
    <source>
        <dbReference type="ARBA" id="ARBA00022914"/>
    </source>
</evidence>
<keyword evidence="11 16" id="KW-0560">Oxidoreductase</keyword>
<keyword evidence="17" id="KW-0520">NAD</keyword>
<dbReference type="KEGG" id="meiy:MIN45_P2081"/>
<comment type="cofactor">
    <cofactor evidence="16 17 19">
        <name>FAD</name>
        <dbReference type="ChEBI" id="CHEBI:57692"/>
    </cofactor>
    <text evidence="16 17 19">Binds 1 FAD per subunit.</text>
</comment>
<dbReference type="PROSITE" id="PS50846">
    <property type="entry name" value="HMA_2"/>
    <property type="match status" value="1"/>
</dbReference>
<dbReference type="PROSITE" id="PS01047">
    <property type="entry name" value="HMA_1"/>
    <property type="match status" value="1"/>
</dbReference>
<reference evidence="22" key="1">
    <citation type="journal article" date="2024" name="Int. J. Syst. Evol. Microbiol.">
        <title>Methylomarinovum tepidoasis sp. nov., a moderately thermophilic methanotroph of the family Methylothermaceae isolated from a deep-sea hydrothermal field.</title>
        <authorList>
            <person name="Hirayama H."/>
            <person name="Takaki Y."/>
            <person name="Abe M."/>
            <person name="Miyazaki M."/>
            <person name="Uematsu K."/>
            <person name="Matsui Y."/>
            <person name="Takai K."/>
        </authorList>
    </citation>
    <scope>NUCLEOTIDE SEQUENCE [LARGE SCALE GENOMIC DNA]</scope>
    <source>
        <strain evidence="22">IN45</strain>
    </source>
</reference>
<keyword evidence="7 16" id="KW-0479">Metal-binding</keyword>
<protein>
    <recommendedName>
        <fullName evidence="4 16">Mercuric reductase</fullName>
        <ecNumber evidence="3 16">1.16.1.1</ecNumber>
    </recommendedName>
    <alternativeName>
        <fullName evidence="14 16">Hg(II) reductase</fullName>
    </alternativeName>
</protein>
<comment type="subunit">
    <text evidence="2 16 19">Homodimer.</text>
</comment>
<evidence type="ECO:0000256" key="8">
    <source>
        <dbReference type="ARBA" id="ARBA00022827"/>
    </source>
</evidence>
<dbReference type="InterPro" id="IPR017969">
    <property type="entry name" value="Heavy-metal-associated_CS"/>
</dbReference>
<dbReference type="GO" id="GO:0003955">
    <property type="term" value="F:NAD(P)H dehydrogenase (quinone) activity"/>
    <property type="evidence" value="ECO:0007669"/>
    <property type="project" value="TreeGrafter"/>
</dbReference>
<dbReference type="InterPro" id="IPR001100">
    <property type="entry name" value="Pyr_nuc-diS_OxRdtase"/>
</dbReference>
<evidence type="ECO:0000256" key="17">
    <source>
        <dbReference type="PIRSR" id="PIRSR000350-3"/>
    </source>
</evidence>
<dbReference type="Pfam" id="PF07992">
    <property type="entry name" value="Pyr_redox_2"/>
    <property type="match status" value="1"/>
</dbReference>
<dbReference type="GO" id="GO:0050661">
    <property type="term" value="F:NADP binding"/>
    <property type="evidence" value="ECO:0007669"/>
    <property type="project" value="InterPro"/>
</dbReference>
<comment type="catalytic activity">
    <reaction evidence="15 16 19">
        <text>Hg + NADP(+) + H(+) = Hg(2+) + NADPH</text>
        <dbReference type="Rhea" id="RHEA:23856"/>
        <dbReference type="ChEBI" id="CHEBI:15378"/>
        <dbReference type="ChEBI" id="CHEBI:16170"/>
        <dbReference type="ChEBI" id="CHEBI:16793"/>
        <dbReference type="ChEBI" id="CHEBI:57783"/>
        <dbReference type="ChEBI" id="CHEBI:58349"/>
        <dbReference type="EC" id="1.16.1.1"/>
    </reaction>
</comment>
<feature type="binding site" evidence="17">
    <location>
        <begin position="259"/>
        <end position="266"/>
    </location>
    <ligand>
        <name>NAD(+)</name>
        <dbReference type="ChEBI" id="CHEBI:57540"/>
    </ligand>
</feature>
<keyword evidence="13" id="KW-0676">Redox-active center</keyword>
<dbReference type="PRINTS" id="PR00945">
    <property type="entry name" value="HGRDTASE"/>
</dbReference>
<evidence type="ECO:0000313" key="21">
    <source>
        <dbReference type="EMBL" id="BCX89708.1"/>
    </source>
</evidence>
<dbReference type="InterPro" id="IPR023753">
    <property type="entry name" value="FAD/NAD-binding_dom"/>
</dbReference>
<dbReference type="AlphaFoldDB" id="A0AAU9CHE3"/>
<dbReference type="PIRSF" id="PIRSF000350">
    <property type="entry name" value="Mercury_reductase_MerA"/>
    <property type="match status" value="1"/>
</dbReference>
<dbReference type="Gene3D" id="3.30.390.30">
    <property type="match status" value="1"/>
</dbReference>
<dbReference type="FunFam" id="3.30.390.30:FF:000001">
    <property type="entry name" value="Dihydrolipoyl dehydrogenase"/>
    <property type="match status" value="1"/>
</dbReference>
<evidence type="ECO:0000256" key="18">
    <source>
        <dbReference type="PIRSR" id="PIRSR000350-4"/>
    </source>
</evidence>
<dbReference type="PANTHER" id="PTHR43014:SF2">
    <property type="entry name" value="MERCURIC REDUCTASE"/>
    <property type="match status" value="1"/>
</dbReference>
<dbReference type="GO" id="GO:0050660">
    <property type="term" value="F:flavin adenine dinucleotide binding"/>
    <property type="evidence" value="ECO:0007669"/>
    <property type="project" value="UniProtKB-UniRule"/>
</dbReference>
<evidence type="ECO:0000256" key="13">
    <source>
        <dbReference type="ARBA" id="ARBA00023284"/>
    </source>
</evidence>
<dbReference type="Gene3D" id="3.50.50.60">
    <property type="entry name" value="FAD/NAD(P)-binding domain"/>
    <property type="match status" value="2"/>
</dbReference>
<feature type="disulfide bond" description="Redox-active" evidence="18">
    <location>
        <begin position="120"/>
        <end position="125"/>
    </location>
</feature>
<organism evidence="21 22">
    <name type="scientific">Methylomarinovum tepidoasis</name>
    <dbReference type="NCBI Taxonomy" id="2840183"/>
    <lineage>
        <taxon>Bacteria</taxon>
        <taxon>Pseudomonadati</taxon>
        <taxon>Pseudomonadota</taxon>
        <taxon>Gammaproteobacteria</taxon>
        <taxon>Methylococcales</taxon>
        <taxon>Methylothermaceae</taxon>
        <taxon>Methylomarinovum</taxon>
    </lineage>
</organism>
<dbReference type="SUPFAM" id="SSF55008">
    <property type="entry name" value="HMA, heavy metal-associated domain"/>
    <property type="match status" value="1"/>
</dbReference>
<dbReference type="NCBIfam" id="TIGR02053">
    <property type="entry name" value="MerA"/>
    <property type="match status" value="1"/>
</dbReference>
<gene>
    <name evidence="19" type="primary">merA</name>
    <name evidence="21" type="ORF">MIN45_P2081</name>
</gene>
<dbReference type="Pfam" id="PF00403">
    <property type="entry name" value="HMA"/>
    <property type="match status" value="1"/>
</dbReference>
<feature type="domain" description="HMA" evidence="20">
    <location>
        <begin position="2"/>
        <end position="66"/>
    </location>
</feature>
<keyword evidence="5 16" id="KW-0475">Mercuric resistance</keyword>
<dbReference type="RefSeq" id="WP_286292159.1">
    <property type="nucleotide sequence ID" value="NZ_AP024718.1"/>
</dbReference>
<evidence type="ECO:0000256" key="5">
    <source>
        <dbReference type="ARBA" id="ARBA00022466"/>
    </source>
</evidence>
<evidence type="ECO:0000256" key="16">
    <source>
        <dbReference type="PIRNR" id="PIRNR000350"/>
    </source>
</evidence>
<evidence type="ECO:0000313" key="22">
    <source>
        <dbReference type="Proteomes" id="UP001321450"/>
    </source>
</evidence>
<name>A0AAU9CHE3_9GAMM</name>
<evidence type="ECO:0000256" key="7">
    <source>
        <dbReference type="ARBA" id="ARBA00022723"/>
    </source>
</evidence>
<dbReference type="EMBL" id="AP024718">
    <property type="protein sequence ID" value="BCX89708.1"/>
    <property type="molecule type" value="Genomic_DNA"/>
</dbReference>
<evidence type="ECO:0000256" key="9">
    <source>
        <dbReference type="ARBA" id="ARBA00022857"/>
    </source>
</evidence>
<evidence type="ECO:0000256" key="2">
    <source>
        <dbReference type="ARBA" id="ARBA00011738"/>
    </source>
</evidence>
<dbReference type="NCBIfam" id="NF010311">
    <property type="entry name" value="PRK13748.1"/>
    <property type="match status" value="1"/>
</dbReference>
<dbReference type="SUPFAM" id="SSF51905">
    <property type="entry name" value="FAD/NAD(P)-binding domain"/>
    <property type="match status" value="1"/>
</dbReference>
<keyword evidence="6 16" id="KW-0285">Flavoprotein</keyword>
<comment type="function">
    <text evidence="16">Resistance to Hg(2+) in bacteria appears to be governed by a specialized system which includes mercuric reductase. MerA protein is responsible for volatilizing mercury as Hg(0).</text>
</comment>
<sequence>MASYVLTIEGMHCPTCAPGLERALERLPGVRARVTYTPPQAVVELSGPTDLTAVMATIEAKGYRARHGDATPTPESVQVPAVIAIIGSGSAAFACALKASERGVKRIFLIEKNPIIGGTCVNVGCVPSKIMIRSAYVAHLQRNHPFAGIERHDPHIDRAAGVAQQQARVAELRRAKYEDILAAHPEIELIQGFARFEDAKTLAVETATGIRTLQPEKILIATGSHPAVPPIPGLKDTPFWTSTEALVAEEIPQHLIVIGASVVALELAQAFLRLGAKVTLLARSRLLRRYDPDLGAGLQAALEQEGMRILTETRFQTVSYRRRWFGKGRFSVETSHGVLYGDRLLVATGRPPNIQGLQLDKAGVRTDASGAIVVDDHLRTSQPHIYAAGDCTQLPQYVYVAAAAGTRAAINMTGGEARLDLTALPEVIFTDPQVAVVGLDERQAQEQGLEVETRTLSLDNVPRALANFDTTGFVKLVREKSSGRLLGAQILAHEGGEVVQSAALAIRNRMTVEQLADQLFPYLTMVEGLKLCAQTFSKDVKQLSCCAG</sequence>
<proteinExistence type="inferred from homology"/>
<accession>A0AAU9CHE3</accession>
<keyword evidence="12" id="KW-1015">Disulfide bond</keyword>
<keyword evidence="8 16" id="KW-0274">FAD</keyword>
<dbReference type="GO" id="GO:0045340">
    <property type="term" value="F:mercury ion binding"/>
    <property type="evidence" value="ECO:0007669"/>
    <property type="project" value="InterPro"/>
</dbReference>
<dbReference type="Pfam" id="PF02852">
    <property type="entry name" value="Pyr_redox_dim"/>
    <property type="match status" value="1"/>
</dbReference>
<feature type="binding site" evidence="17">
    <location>
        <position position="390"/>
    </location>
    <ligand>
        <name>FAD</name>
        <dbReference type="ChEBI" id="CHEBI:57692"/>
    </ligand>
</feature>
<evidence type="ECO:0000256" key="3">
    <source>
        <dbReference type="ARBA" id="ARBA00012661"/>
    </source>
</evidence>
<keyword evidence="10 16" id="KW-0476">Mercury</keyword>
<dbReference type="Proteomes" id="UP001321450">
    <property type="component" value="Chromosome"/>
</dbReference>
<evidence type="ECO:0000256" key="1">
    <source>
        <dbReference type="ARBA" id="ARBA00007532"/>
    </source>
</evidence>
<evidence type="ECO:0000259" key="20">
    <source>
        <dbReference type="PROSITE" id="PS50846"/>
    </source>
</evidence>
<comment type="similarity">
    <text evidence="1 16 19">Belongs to the class-I pyridine nucleotide-disulfide oxidoreductase family.</text>
</comment>
<dbReference type="GO" id="GO:0016152">
    <property type="term" value="F:mercury (II) reductase (NADP+) activity"/>
    <property type="evidence" value="ECO:0007669"/>
    <property type="project" value="UniProtKB-UniRule"/>
</dbReference>
<evidence type="ECO:0000256" key="19">
    <source>
        <dbReference type="RuleBase" id="RU361223"/>
    </source>
</evidence>
<keyword evidence="9 16" id="KW-0521">NADP</keyword>
<dbReference type="PROSITE" id="PS00076">
    <property type="entry name" value="PYRIDINE_REDOX_1"/>
    <property type="match status" value="1"/>
</dbReference>
<feature type="binding site" evidence="17">
    <location>
        <position position="349"/>
    </location>
    <ligand>
        <name>NAD(+)</name>
        <dbReference type="ChEBI" id="CHEBI:57540"/>
    </ligand>
</feature>
<dbReference type="InterPro" id="IPR012999">
    <property type="entry name" value="Pyr_OxRdtase_I_AS"/>
</dbReference>
<dbReference type="InterPro" id="IPR004099">
    <property type="entry name" value="Pyr_nucl-diS_OxRdtase_dimer"/>
</dbReference>
<evidence type="ECO:0000256" key="12">
    <source>
        <dbReference type="ARBA" id="ARBA00023157"/>
    </source>
</evidence>
<keyword evidence="17" id="KW-0547">Nucleotide-binding</keyword>
<dbReference type="InterPro" id="IPR036163">
    <property type="entry name" value="HMA_dom_sf"/>
</dbReference>
<dbReference type="InterPro" id="IPR036188">
    <property type="entry name" value="FAD/NAD-bd_sf"/>
</dbReference>
<evidence type="ECO:0000256" key="4">
    <source>
        <dbReference type="ARBA" id="ARBA00014791"/>
    </source>
</evidence>
<dbReference type="GO" id="GO:0050787">
    <property type="term" value="P:detoxification of mercury ion"/>
    <property type="evidence" value="ECO:0007669"/>
    <property type="project" value="InterPro"/>
</dbReference>
<dbReference type="InterPro" id="IPR021179">
    <property type="entry name" value="Mercury_reductase_MerA"/>
</dbReference>
<dbReference type="PANTHER" id="PTHR43014">
    <property type="entry name" value="MERCURIC REDUCTASE"/>
    <property type="match status" value="1"/>
</dbReference>
<dbReference type="GO" id="GO:0016668">
    <property type="term" value="F:oxidoreductase activity, acting on a sulfur group of donors, NAD(P) as acceptor"/>
    <property type="evidence" value="ECO:0007669"/>
    <property type="project" value="UniProtKB-UniRule"/>
</dbReference>
<feature type="binding site" evidence="17">
    <location>
        <begin position="222"/>
        <end position="224"/>
    </location>
    <ligand>
        <name>FAD</name>
        <dbReference type="ChEBI" id="CHEBI:57692"/>
    </ligand>
</feature>